<gene>
    <name evidence="4" type="ORF">BKA21_000222</name>
    <name evidence="3" type="ORF">Col01nite_08990</name>
</gene>
<evidence type="ECO:0000256" key="1">
    <source>
        <dbReference type="SAM" id="SignalP"/>
    </source>
</evidence>
<dbReference type="Proteomes" id="UP000618382">
    <property type="component" value="Unassembled WGS sequence"/>
</dbReference>
<evidence type="ECO:0000313" key="3">
    <source>
        <dbReference type="EMBL" id="GIG31740.1"/>
    </source>
</evidence>
<dbReference type="InterPro" id="IPR036365">
    <property type="entry name" value="PGBD-like_sf"/>
</dbReference>
<dbReference type="EMBL" id="BONN01000002">
    <property type="protein sequence ID" value="GIG31740.1"/>
    <property type="molecule type" value="Genomic_DNA"/>
</dbReference>
<keyword evidence="1" id="KW-0732">Signal</keyword>
<evidence type="ECO:0000259" key="2">
    <source>
        <dbReference type="Pfam" id="PF01471"/>
    </source>
</evidence>
<dbReference type="Pfam" id="PF01471">
    <property type="entry name" value="PG_binding_1"/>
    <property type="match status" value="1"/>
</dbReference>
<evidence type="ECO:0000313" key="5">
    <source>
        <dbReference type="Proteomes" id="UP000577956"/>
    </source>
</evidence>
<reference evidence="3 6" key="2">
    <citation type="submission" date="2021-01" db="EMBL/GenBank/DDBJ databases">
        <title>Whole genome shotgun sequence of Cellulomonas oligotrophica NBRC 109435.</title>
        <authorList>
            <person name="Komaki H."/>
            <person name="Tamura T."/>
        </authorList>
    </citation>
    <scope>NUCLEOTIDE SEQUENCE [LARGE SCALE GENOMIC DNA]</scope>
    <source>
        <strain evidence="3 6">NBRC 109435</strain>
    </source>
</reference>
<feature type="domain" description="Peptidoglycan binding-like" evidence="2">
    <location>
        <begin position="64"/>
        <end position="119"/>
    </location>
</feature>
<dbReference type="Gene3D" id="1.10.101.10">
    <property type="entry name" value="PGBD-like superfamily/PGBD"/>
    <property type="match status" value="1"/>
</dbReference>
<dbReference type="RefSeq" id="WP_140459007.1">
    <property type="nucleotide sequence ID" value="NZ_BAABFI010000004.1"/>
</dbReference>
<dbReference type="InterPro" id="IPR036366">
    <property type="entry name" value="PGBDSf"/>
</dbReference>
<dbReference type="EMBL" id="JACCBK010000001">
    <property type="protein sequence ID" value="NYD84673.1"/>
    <property type="molecule type" value="Genomic_DNA"/>
</dbReference>
<sequence>MSRQRLISSALAALLAAGLGLAAAAPASAAYGPCNAHDARETTSVPFSTTNNTNNCYLVQGNTGTGVRMLQTALRGCYGQAITVDGIFGAATRAALVNAQRRMGVTADGAYGPNTHNAMLFQGYGNGNGTPFCAKAVYKA</sequence>
<dbReference type="SUPFAM" id="SSF47090">
    <property type="entry name" value="PGBD-like"/>
    <property type="match status" value="1"/>
</dbReference>
<reference evidence="4 5" key="1">
    <citation type="submission" date="2020-07" db="EMBL/GenBank/DDBJ databases">
        <title>Sequencing the genomes of 1000 actinobacteria strains.</title>
        <authorList>
            <person name="Klenk H.-P."/>
        </authorList>
    </citation>
    <scope>NUCLEOTIDE SEQUENCE [LARGE SCALE GENOMIC DNA]</scope>
    <source>
        <strain evidence="4 5">DSM 24482</strain>
    </source>
</reference>
<protein>
    <submittedName>
        <fullName evidence="4">Peptidoglycan hydrolase-like protein with peptidoglycan-binding domain</fullName>
    </submittedName>
</protein>
<feature type="chain" id="PRO_5030973399" evidence="1">
    <location>
        <begin position="30"/>
        <end position="140"/>
    </location>
</feature>
<evidence type="ECO:0000313" key="6">
    <source>
        <dbReference type="Proteomes" id="UP000618382"/>
    </source>
</evidence>
<dbReference type="InterPro" id="IPR002477">
    <property type="entry name" value="Peptidoglycan-bd-like"/>
</dbReference>
<dbReference type="GO" id="GO:0016787">
    <property type="term" value="F:hydrolase activity"/>
    <property type="evidence" value="ECO:0007669"/>
    <property type="project" value="UniProtKB-KW"/>
</dbReference>
<accession>A0A7Y9FCK5</accession>
<dbReference type="Proteomes" id="UP000577956">
    <property type="component" value="Unassembled WGS sequence"/>
</dbReference>
<evidence type="ECO:0000313" key="4">
    <source>
        <dbReference type="EMBL" id="NYD84673.1"/>
    </source>
</evidence>
<comment type="caution">
    <text evidence="4">The sequence shown here is derived from an EMBL/GenBank/DDBJ whole genome shotgun (WGS) entry which is preliminary data.</text>
</comment>
<keyword evidence="4" id="KW-0378">Hydrolase</keyword>
<organism evidence="4 5">
    <name type="scientific">Cellulomonas oligotrophica</name>
    <dbReference type="NCBI Taxonomy" id="931536"/>
    <lineage>
        <taxon>Bacteria</taxon>
        <taxon>Bacillati</taxon>
        <taxon>Actinomycetota</taxon>
        <taxon>Actinomycetes</taxon>
        <taxon>Micrococcales</taxon>
        <taxon>Cellulomonadaceae</taxon>
        <taxon>Cellulomonas</taxon>
    </lineage>
</organism>
<keyword evidence="6" id="KW-1185">Reference proteome</keyword>
<dbReference type="AlphaFoldDB" id="A0A7Y9FCK5"/>
<proteinExistence type="predicted"/>
<name>A0A7Y9FCK5_9CELL</name>
<feature type="signal peptide" evidence="1">
    <location>
        <begin position="1"/>
        <end position="29"/>
    </location>
</feature>